<sequence length="102" mass="10659">MRVPVKATQTSDRLGVKPASAGTRASRSCADAARMMAVMGDMVHGDDGADHGGPPSSRHGHVPRALGRGSRGPVLDSLSTSTTLAMSDFREWLSVRVATLES</sequence>
<organism evidence="2 3">
    <name type="scientific">Agromyces salentinus</name>
    <dbReference type="NCBI Taxonomy" id="269421"/>
    <lineage>
        <taxon>Bacteria</taxon>
        <taxon>Bacillati</taxon>
        <taxon>Actinomycetota</taxon>
        <taxon>Actinomycetes</taxon>
        <taxon>Micrococcales</taxon>
        <taxon>Microbacteriaceae</taxon>
        <taxon>Agromyces</taxon>
    </lineage>
</organism>
<protein>
    <submittedName>
        <fullName evidence="2">Uncharacterized protein</fullName>
    </submittedName>
</protein>
<reference evidence="3" key="1">
    <citation type="journal article" date="2019" name="Int. J. Syst. Evol. Microbiol.">
        <title>The Global Catalogue of Microorganisms (GCM) 10K type strain sequencing project: providing services to taxonomists for standard genome sequencing and annotation.</title>
        <authorList>
            <consortium name="The Broad Institute Genomics Platform"/>
            <consortium name="The Broad Institute Genome Sequencing Center for Infectious Disease"/>
            <person name="Wu L."/>
            <person name="Ma J."/>
        </authorList>
    </citation>
    <scope>NUCLEOTIDE SEQUENCE [LARGE SCALE GENOMIC DNA]</scope>
    <source>
        <strain evidence="3">JCM 14323</strain>
    </source>
</reference>
<evidence type="ECO:0000256" key="1">
    <source>
        <dbReference type="SAM" id="MobiDB-lite"/>
    </source>
</evidence>
<evidence type="ECO:0000313" key="2">
    <source>
        <dbReference type="EMBL" id="GAA1841543.1"/>
    </source>
</evidence>
<dbReference type="EMBL" id="BAAANK010000008">
    <property type="protein sequence ID" value="GAA1841543.1"/>
    <property type="molecule type" value="Genomic_DNA"/>
</dbReference>
<comment type="caution">
    <text evidence="2">The sequence shown here is derived from an EMBL/GenBank/DDBJ whole genome shotgun (WGS) entry which is preliminary data.</text>
</comment>
<feature type="region of interest" description="Disordered" evidence="1">
    <location>
        <begin position="42"/>
        <end position="77"/>
    </location>
</feature>
<gene>
    <name evidence="2" type="ORF">GCM10009750_29780</name>
</gene>
<feature type="region of interest" description="Disordered" evidence="1">
    <location>
        <begin position="1"/>
        <end position="27"/>
    </location>
</feature>
<evidence type="ECO:0000313" key="3">
    <source>
        <dbReference type="Proteomes" id="UP001501746"/>
    </source>
</evidence>
<proteinExistence type="predicted"/>
<keyword evidence="3" id="KW-1185">Reference proteome</keyword>
<dbReference type="Proteomes" id="UP001501746">
    <property type="component" value="Unassembled WGS sequence"/>
</dbReference>
<accession>A0ABP4Z5B1</accession>
<name>A0ABP4Z5B1_9MICO</name>